<proteinExistence type="predicted"/>
<accession>A0ABW0I9B7</accession>
<protein>
    <recommendedName>
        <fullName evidence="4">DNA-binding protein</fullName>
    </recommendedName>
</protein>
<evidence type="ECO:0000313" key="2">
    <source>
        <dbReference type="EMBL" id="MFC5409884.1"/>
    </source>
</evidence>
<comment type="caution">
    <text evidence="2">The sequence shown here is derived from an EMBL/GenBank/DDBJ whole genome shotgun (WGS) entry which is preliminary data.</text>
</comment>
<organism evidence="2 3">
    <name type="scientific">Larkinella bovis</name>
    <dbReference type="NCBI Taxonomy" id="683041"/>
    <lineage>
        <taxon>Bacteria</taxon>
        <taxon>Pseudomonadati</taxon>
        <taxon>Bacteroidota</taxon>
        <taxon>Cytophagia</taxon>
        <taxon>Cytophagales</taxon>
        <taxon>Spirosomataceae</taxon>
        <taxon>Larkinella</taxon>
    </lineage>
</organism>
<keyword evidence="1" id="KW-0175">Coiled coil</keyword>
<keyword evidence="3" id="KW-1185">Reference proteome</keyword>
<gene>
    <name evidence="2" type="ORF">ACFPMF_11235</name>
</gene>
<evidence type="ECO:0000313" key="3">
    <source>
        <dbReference type="Proteomes" id="UP001596106"/>
    </source>
</evidence>
<reference evidence="3" key="1">
    <citation type="journal article" date="2019" name="Int. J. Syst. Evol. Microbiol.">
        <title>The Global Catalogue of Microorganisms (GCM) 10K type strain sequencing project: providing services to taxonomists for standard genome sequencing and annotation.</title>
        <authorList>
            <consortium name="The Broad Institute Genomics Platform"/>
            <consortium name="The Broad Institute Genome Sequencing Center for Infectious Disease"/>
            <person name="Wu L."/>
            <person name="Ma J."/>
        </authorList>
    </citation>
    <scope>NUCLEOTIDE SEQUENCE [LARGE SCALE GENOMIC DNA]</scope>
    <source>
        <strain evidence="3">CCUG 55250</strain>
    </source>
</reference>
<dbReference type="EMBL" id="JBHSMA010000002">
    <property type="protein sequence ID" value="MFC5409884.1"/>
    <property type="molecule type" value="Genomic_DNA"/>
</dbReference>
<dbReference type="Proteomes" id="UP001596106">
    <property type="component" value="Unassembled WGS sequence"/>
</dbReference>
<sequence>MDAIAVLPAEKVQQMIDRHEAAARELVEAKRQLAASQNEQYVPLEWIEQYLDIGKVTAKEIVRQADKWLRLQKKELRVFAHGERIKRYRRSDIERYIEAHEISYRQMKSAS</sequence>
<evidence type="ECO:0000256" key="1">
    <source>
        <dbReference type="SAM" id="Coils"/>
    </source>
</evidence>
<evidence type="ECO:0008006" key="4">
    <source>
        <dbReference type="Google" id="ProtNLM"/>
    </source>
</evidence>
<dbReference type="RefSeq" id="WP_379844537.1">
    <property type="nucleotide sequence ID" value="NZ_JBHSMA010000002.1"/>
</dbReference>
<name>A0ABW0I9B7_9BACT</name>
<feature type="coiled-coil region" evidence="1">
    <location>
        <begin position="9"/>
        <end position="39"/>
    </location>
</feature>